<keyword evidence="9" id="KW-1133">Transmembrane helix</keyword>
<dbReference type="EMBL" id="NSGP01000005">
    <property type="protein sequence ID" value="PAT10662.1"/>
    <property type="molecule type" value="Genomic_DNA"/>
</dbReference>
<sequence length="372" mass="40224">MDAVTKIHDPSHGCQPVRLDTMNRVHLHLLDSILVFATMLYLNFASAALAREEVLFAVALLTVAAWVAWRKTEHKAAAVVFSLCAFAVFATANNPISILVLWCAVVALHMSLGKHAAYLYAGAIVVASFLAQLKVQAPVSKVAIETLSGAAAAAAGLNLASTVARQRWHEAHQQDMAMAKERERIAATLHDALGHRLTTIGLSLDYALRIPDAEKRDSEIARARASVSEALHEMRATVRAMKPAAHPDEDIESALSHLAESFATTSLDVQFSHTPDATKAKCSTEERMLMLHFCQEALTNVLRHSRATQARIVLDRQTLTVTDNGIGTTGPEASGITSLRERAAGLGGEITTLAHGGIDRGFRIELHLKEKS</sequence>
<keyword evidence="3" id="KW-0597">Phosphoprotein</keyword>
<dbReference type="GO" id="GO:0016020">
    <property type="term" value="C:membrane"/>
    <property type="evidence" value="ECO:0007669"/>
    <property type="project" value="InterPro"/>
</dbReference>
<gene>
    <name evidence="11" type="ORF">CKJ80_04580</name>
</gene>
<protein>
    <recommendedName>
        <fullName evidence="2">histidine kinase</fullName>
        <ecNumber evidence="2">2.7.13.3</ecNumber>
    </recommendedName>
</protein>
<dbReference type="PANTHER" id="PTHR24421">
    <property type="entry name" value="NITRATE/NITRITE SENSOR PROTEIN NARX-RELATED"/>
    <property type="match status" value="1"/>
</dbReference>
<evidence type="ECO:0000256" key="4">
    <source>
        <dbReference type="ARBA" id="ARBA00022679"/>
    </source>
</evidence>
<evidence type="ECO:0000256" key="6">
    <source>
        <dbReference type="ARBA" id="ARBA00022777"/>
    </source>
</evidence>
<keyword evidence="7" id="KW-0067">ATP-binding</keyword>
<dbReference type="Gene3D" id="1.20.5.1930">
    <property type="match status" value="1"/>
</dbReference>
<evidence type="ECO:0000256" key="5">
    <source>
        <dbReference type="ARBA" id="ARBA00022741"/>
    </source>
</evidence>
<evidence type="ECO:0000256" key="8">
    <source>
        <dbReference type="ARBA" id="ARBA00023012"/>
    </source>
</evidence>
<keyword evidence="4" id="KW-0808">Transferase</keyword>
<keyword evidence="5" id="KW-0547">Nucleotide-binding</keyword>
<evidence type="ECO:0000256" key="2">
    <source>
        <dbReference type="ARBA" id="ARBA00012438"/>
    </source>
</evidence>
<keyword evidence="8" id="KW-0902">Two-component regulatory system</keyword>
<feature type="transmembrane region" description="Helical" evidence="9">
    <location>
        <begin position="76"/>
        <end position="105"/>
    </location>
</feature>
<dbReference type="GO" id="GO:0000155">
    <property type="term" value="F:phosphorelay sensor kinase activity"/>
    <property type="evidence" value="ECO:0007669"/>
    <property type="project" value="InterPro"/>
</dbReference>
<dbReference type="SUPFAM" id="SSF55874">
    <property type="entry name" value="ATPase domain of HSP90 chaperone/DNA topoisomerase II/histidine kinase"/>
    <property type="match status" value="1"/>
</dbReference>
<dbReference type="CDD" id="cd16917">
    <property type="entry name" value="HATPase_UhpB-NarQ-NarX-like"/>
    <property type="match status" value="1"/>
</dbReference>
<evidence type="ECO:0000256" key="1">
    <source>
        <dbReference type="ARBA" id="ARBA00000085"/>
    </source>
</evidence>
<evidence type="ECO:0000259" key="10">
    <source>
        <dbReference type="Pfam" id="PF07730"/>
    </source>
</evidence>
<dbReference type="InterPro" id="IPR011712">
    <property type="entry name" value="Sig_transdc_His_kin_sub3_dim/P"/>
</dbReference>
<evidence type="ECO:0000256" key="9">
    <source>
        <dbReference type="SAM" id="Phobius"/>
    </source>
</evidence>
<dbReference type="Proteomes" id="UP000218041">
    <property type="component" value="Unassembled WGS sequence"/>
</dbReference>
<proteinExistence type="predicted"/>
<dbReference type="GO" id="GO:0005524">
    <property type="term" value="F:ATP binding"/>
    <property type="evidence" value="ECO:0007669"/>
    <property type="project" value="UniProtKB-KW"/>
</dbReference>
<name>A0AB36RMU0_9CORY</name>
<keyword evidence="6" id="KW-0418">Kinase</keyword>
<evidence type="ECO:0000313" key="12">
    <source>
        <dbReference type="Proteomes" id="UP000218041"/>
    </source>
</evidence>
<keyword evidence="9" id="KW-0812">Transmembrane</keyword>
<dbReference type="GO" id="GO:0046983">
    <property type="term" value="F:protein dimerization activity"/>
    <property type="evidence" value="ECO:0007669"/>
    <property type="project" value="InterPro"/>
</dbReference>
<dbReference type="Pfam" id="PF07730">
    <property type="entry name" value="HisKA_3"/>
    <property type="match status" value="1"/>
</dbReference>
<accession>A0AB36RMU0</accession>
<evidence type="ECO:0000256" key="3">
    <source>
        <dbReference type="ARBA" id="ARBA00022553"/>
    </source>
</evidence>
<comment type="catalytic activity">
    <reaction evidence="1">
        <text>ATP + protein L-histidine = ADP + protein N-phospho-L-histidine.</text>
        <dbReference type="EC" id="2.7.13.3"/>
    </reaction>
</comment>
<evidence type="ECO:0000313" key="11">
    <source>
        <dbReference type="EMBL" id="PAT10662.1"/>
    </source>
</evidence>
<reference evidence="11 12" key="1">
    <citation type="submission" date="2017-08" db="EMBL/GenBank/DDBJ databases">
        <title>Whole genome sequences of 6 clinical strains closest to Corynebacterium imitans.</title>
        <authorList>
            <person name="Bernier A.-M."/>
            <person name="Burdz T."/>
            <person name="Bernard K."/>
        </authorList>
    </citation>
    <scope>NUCLEOTIDE SEQUENCE [LARGE SCALE GENOMIC DNA]</scope>
    <source>
        <strain evidence="11 12">NML92-0415</strain>
    </source>
</reference>
<dbReference type="PANTHER" id="PTHR24421:SF10">
    <property type="entry name" value="NITRATE_NITRITE SENSOR PROTEIN NARQ"/>
    <property type="match status" value="1"/>
</dbReference>
<evidence type="ECO:0000256" key="7">
    <source>
        <dbReference type="ARBA" id="ARBA00022840"/>
    </source>
</evidence>
<dbReference type="EC" id="2.7.13.3" evidence="2"/>
<comment type="caution">
    <text evidence="11">The sequence shown here is derived from an EMBL/GenBank/DDBJ whole genome shotgun (WGS) entry which is preliminary data.</text>
</comment>
<keyword evidence="9" id="KW-0472">Membrane</keyword>
<feature type="transmembrane region" description="Helical" evidence="9">
    <location>
        <begin position="54"/>
        <end position="70"/>
    </location>
</feature>
<feature type="transmembrane region" description="Helical" evidence="9">
    <location>
        <begin position="117"/>
        <end position="135"/>
    </location>
</feature>
<dbReference type="InterPro" id="IPR036890">
    <property type="entry name" value="HATPase_C_sf"/>
</dbReference>
<organism evidence="11 12">
    <name type="scientific">Corynebacterium hadale</name>
    <dbReference type="NCBI Taxonomy" id="2026255"/>
    <lineage>
        <taxon>Bacteria</taxon>
        <taxon>Bacillati</taxon>
        <taxon>Actinomycetota</taxon>
        <taxon>Actinomycetes</taxon>
        <taxon>Mycobacteriales</taxon>
        <taxon>Corynebacteriaceae</taxon>
        <taxon>Corynebacterium</taxon>
    </lineage>
</organism>
<feature type="domain" description="Signal transduction histidine kinase subgroup 3 dimerisation and phosphoacceptor" evidence="10">
    <location>
        <begin position="181"/>
        <end position="245"/>
    </location>
</feature>
<dbReference type="AlphaFoldDB" id="A0AB36RMU0"/>
<dbReference type="Gene3D" id="3.30.565.10">
    <property type="entry name" value="Histidine kinase-like ATPase, C-terminal domain"/>
    <property type="match status" value="1"/>
</dbReference>
<feature type="transmembrane region" description="Helical" evidence="9">
    <location>
        <begin position="25"/>
        <end position="42"/>
    </location>
</feature>
<dbReference type="InterPro" id="IPR050482">
    <property type="entry name" value="Sensor_HK_TwoCompSys"/>
</dbReference>